<keyword evidence="4" id="KW-1185">Reference proteome</keyword>
<dbReference type="GO" id="GO:0016810">
    <property type="term" value="F:hydrolase activity, acting on carbon-nitrogen (but not peptide) bonds"/>
    <property type="evidence" value="ECO:0007669"/>
    <property type="project" value="InterPro"/>
</dbReference>
<dbReference type="SUPFAM" id="SSF51338">
    <property type="entry name" value="Composite domain of metallo-dependent hydrolases"/>
    <property type="match status" value="1"/>
</dbReference>
<organism evidence="3 4">
    <name type="scientific">Streptomyces lunaelactis</name>
    <dbReference type="NCBI Taxonomy" id="1535768"/>
    <lineage>
        <taxon>Bacteria</taxon>
        <taxon>Bacillati</taxon>
        <taxon>Actinomycetota</taxon>
        <taxon>Actinomycetes</taxon>
        <taxon>Kitasatosporales</taxon>
        <taxon>Streptomycetaceae</taxon>
        <taxon>Streptomyces</taxon>
    </lineage>
</organism>
<accession>A0A2R4TFC1</accession>
<dbReference type="PANTHER" id="PTHR22642:SF2">
    <property type="entry name" value="PROTEIN LONG AFTER FAR-RED 3"/>
    <property type="match status" value="1"/>
</dbReference>
<dbReference type="Proteomes" id="UP000244201">
    <property type="component" value="Chromosome"/>
</dbReference>
<gene>
    <name evidence="3" type="ORF">SLUN_35770</name>
</gene>
<sequence>MVEDLARCGAVIVVDPGRGRAGRVRRDRRPGCPGPGLRPPPSTARPSRPVMDALLPYIGADRHRLLYPARSLQRYGAVLSGGSDWPVDPLGPWNQIRTAIDREGEVAEQGALYPELEGLDRSTALRMHTAGSAYQLRLEGRTGTLTPGKAADLVVLDRDVTRVPVKELSDTRVRLTLVGGEVVHELDSAVAKTLPTPTATPTRPASLTRVHGGRHGACGCTPVT</sequence>
<reference evidence="3 4" key="1">
    <citation type="submission" date="2018-01" db="EMBL/GenBank/DDBJ databases">
        <title>Complete genome sequence of Streptomyces lunaelactis MM109T, a Ferroverdin A producer isolated from cave moonmilk deposits.</title>
        <authorList>
            <person name="Naome A."/>
            <person name="Martinet L."/>
            <person name="Maciejewska M."/>
            <person name="Anderssen S."/>
            <person name="Adam D."/>
            <person name="Tenconi E."/>
            <person name="Deflandre B."/>
            <person name="Arguelles-Arias A."/>
            <person name="Calusinska M."/>
            <person name="Copieters W."/>
            <person name="Karim L."/>
            <person name="Hanikenne M."/>
            <person name="Baurain D."/>
            <person name="van Wezel G."/>
            <person name="Smargiasso N."/>
            <person name="de Pauw E."/>
            <person name="Delfosse P."/>
            <person name="Rigali S."/>
        </authorList>
    </citation>
    <scope>NUCLEOTIDE SEQUENCE [LARGE SCALE GENOMIC DNA]</scope>
    <source>
        <strain evidence="3 4">MM109</strain>
    </source>
</reference>
<dbReference type="OrthoDB" id="3173428at2"/>
<dbReference type="Gene3D" id="2.30.40.10">
    <property type="entry name" value="Urease, subunit C, domain 1"/>
    <property type="match status" value="1"/>
</dbReference>
<dbReference type="AlphaFoldDB" id="A0A2R4TFC1"/>
<dbReference type="EMBL" id="CP026304">
    <property type="protein sequence ID" value="AVZ77838.1"/>
    <property type="molecule type" value="Genomic_DNA"/>
</dbReference>
<dbReference type="InterPro" id="IPR032466">
    <property type="entry name" value="Metal_Hydrolase"/>
</dbReference>
<evidence type="ECO:0000256" key="1">
    <source>
        <dbReference type="SAM" id="MobiDB-lite"/>
    </source>
</evidence>
<name>A0A2R4TFC1_9ACTN</name>
<evidence type="ECO:0000259" key="2">
    <source>
        <dbReference type="Pfam" id="PF07969"/>
    </source>
</evidence>
<dbReference type="InterPro" id="IPR011059">
    <property type="entry name" value="Metal-dep_hydrolase_composite"/>
</dbReference>
<evidence type="ECO:0000313" key="4">
    <source>
        <dbReference type="Proteomes" id="UP000244201"/>
    </source>
</evidence>
<dbReference type="Pfam" id="PF07969">
    <property type="entry name" value="Amidohydro_3"/>
    <property type="match status" value="1"/>
</dbReference>
<dbReference type="SUPFAM" id="SSF51556">
    <property type="entry name" value="Metallo-dependent hydrolases"/>
    <property type="match status" value="1"/>
</dbReference>
<feature type="region of interest" description="Disordered" evidence="1">
    <location>
        <begin position="19"/>
        <end position="48"/>
    </location>
</feature>
<dbReference type="KEGG" id="slk:SLUN_35770"/>
<evidence type="ECO:0000313" key="3">
    <source>
        <dbReference type="EMBL" id="AVZ77838.1"/>
    </source>
</evidence>
<dbReference type="Gene3D" id="3.20.20.140">
    <property type="entry name" value="Metal-dependent hydrolases"/>
    <property type="match status" value="1"/>
</dbReference>
<proteinExistence type="predicted"/>
<dbReference type="InterPro" id="IPR013108">
    <property type="entry name" value="Amidohydro_3"/>
</dbReference>
<feature type="compositionally biased region" description="Pro residues" evidence="1">
    <location>
        <begin position="32"/>
        <end position="43"/>
    </location>
</feature>
<feature type="domain" description="Amidohydrolase 3" evidence="2">
    <location>
        <begin position="52"/>
        <end position="184"/>
    </location>
</feature>
<protein>
    <recommendedName>
        <fullName evidence="2">Amidohydrolase 3 domain-containing protein</fullName>
    </recommendedName>
</protein>
<dbReference type="PANTHER" id="PTHR22642">
    <property type="entry name" value="IMIDAZOLONEPROPIONASE"/>
    <property type="match status" value="1"/>
</dbReference>